<comment type="subcellular location">
    <subcellularLocation>
        <location evidence="2 15 17">Cytoplasm</location>
    </subcellularLocation>
</comment>
<evidence type="ECO:0000256" key="13">
    <source>
        <dbReference type="ARBA" id="ARBA00033392"/>
    </source>
</evidence>
<feature type="binding site" evidence="15 16">
    <location>
        <begin position="134"/>
        <end position="139"/>
    </location>
    <ligand>
        <name>S-adenosyl-L-methionine</name>
        <dbReference type="ChEBI" id="CHEBI:59789"/>
    </ligand>
</feature>
<name>A0A1F7XKC0_9BACT</name>
<evidence type="ECO:0000259" key="18">
    <source>
        <dbReference type="Pfam" id="PF01746"/>
    </source>
</evidence>
<dbReference type="InterPro" id="IPR016009">
    <property type="entry name" value="tRNA_MeTrfase_TRMD/TRM10"/>
</dbReference>
<evidence type="ECO:0000256" key="12">
    <source>
        <dbReference type="ARBA" id="ARBA00029736"/>
    </source>
</evidence>
<gene>
    <name evidence="15" type="primary">trmD</name>
    <name evidence="19" type="ORF">A2V97_02370</name>
</gene>
<evidence type="ECO:0000256" key="2">
    <source>
        <dbReference type="ARBA" id="ARBA00004496"/>
    </source>
</evidence>
<comment type="subunit">
    <text evidence="4 15 17">Homodimer.</text>
</comment>
<evidence type="ECO:0000256" key="15">
    <source>
        <dbReference type="HAMAP-Rule" id="MF_00605"/>
    </source>
</evidence>
<evidence type="ECO:0000256" key="10">
    <source>
        <dbReference type="ARBA" id="ARBA00022691"/>
    </source>
</evidence>
<evidence type="ECO:0000256" key="3">
    <source>
        <dbReference type="ARBA" id="ARBA00007630"/>
    </source>
</evidence>
<organism evidence="19 20">
    <name type="scientific">Candidatus Woesebacteria bacterium RBG_16_42_24</name>
    <dbReference type="NCBI Taxonomy" id="1802485"/>
    <lineage>
        <taxon>Bacteria</taxon>
        <taxon>Candidatus Woeseibacteriota</taxon>
    </lineage>
</organism>
<dbReference type="GO" id="GO:0005829">
    <property type="term" value="C:cytosol"/>
    <property type="evidence" value="ECO:0007669"/>
    <property type="project" value="TreeGrafter"/>
</dbReference>
<dbReference type="NCBIfam" id="TIGR00088">
    <property type="entry name" value="trmD"/>
    <property type="match status" value="1"/>
</dbReference>
<dbReference type="InterPro" id="IPR029028">
    <property type="entry name" value="Alpha/beta_knot_MTases"/>
</dbReference>
<evidence type="ECO:0000256" key="11">
    <source>
        <dbReference type="ARBA" id="ARBA00022694"/>
    </source>
</evidence>
<keyword evidence="9 15" id="KW-0808">Transferase</keyword>
<dbReference type="InterPro" id="IPR023148">
    <property type="entry name" value="tRNA_m1G_MeTrfase_C_sf"/>
</dbReference>
<dbReference type="Pfam" id="PF01746">
    <property type="entry name" value="tRNA_m1G_MT"/>
    <property type="match status" value="1"/>
</dbReference>
<keyword evidence="7 15" id="KW-0963">Cytoplasm</keyword>
<dbReference type="Gene3D" id="1.10.1270.20">
    <property type="entry name" value="tRNA(m1g37)methyltransferase, domain 2"/>
    <property type="match status" value="1"/>
</dbReference>
<feature type="binding site" evidence="15 16">
    <location>
        <position position="114"/>
    </location>
    <ligand>
        <name>S-adenosyl-L-methionine</name>
        <dbReference type="ChEBI" id="CHEBI:59789"/>
    </ligand>
</feature>
<reference evidence="19 20" key="1">
    <citation type="journal article" date="2016" name="Nat. Commun.">
        <title>Thousands of microbial genomes shed light on interconnected biogeochemical processes in an aquifer system.</title>
        <authorList>
            <person name="Anantharaman K."/>
            <person name="Brown C.T."/>
            <person name="Hug L.A."/>
            <person name="Sharon I."/>
            <person name="Castelle C.J."/>
            <person name="Probst A.J."/>
            <person name="Thomas B.C."/>
            <person name="Singh A."/>
            <person name="Wilkins M.J."/>
            <person name="Karaoz U."/>
            <person name="Brodie E.L."/>
            <person name="Williams K.H."/>
            <person name="Hubbard S.S."/>
            <person name="Banfield J.F."/>
        </authorList>
    </citation>
    <scope>NUCLEOTIDE SEQUENCE [LARGE SCALE GENOMIC DNA]</scope>
</reference>
<comment type="catalytic activity">
    <reaction evidence="14 15 17">
        <text>guanosine(37) in tRNA + S-adenosyl-L-methionine = N(1)-methylguanosine(37) in tRNA + S-adenosyl-L-homocysteine + H(+)</text>
        <dbReference type="Rhea" id="RHEA:36899"/>
        <dbReference type="Rhea" id="RHEA-COMP:10145"/>
        <dbReference type="Rhea" id="RHEA-COMP:10147"/>
        <dbReference type="ChEBI" id="CHEBI:15378"/>
        <dbReference type="ChEBI" id="CHEBI:57856"/>
        <dbReference type="ChEBI" id="CHEBI:59789"/>
        <dbReference type="ChEBI" id="CHEBI:73542"/>
        <dbReference type="ChEBI" id="CHEBI:74269"/>
        <dbReference type="EC" id="2.1.1.228"/>
    </reaction>
</comment>
<protein>
    <recommendedName>
        <fullName evidence="6 15">tRNA (guanine-N(1)-)-methyltransferase</fullName>
        <ecNumber evidence="5 15">2.1.1.228</ecNumber>
    </recommendedName>
    <alternativeName>
        <fullName evidence="12 15">M1G-methyltransferase</fullName>
    </alternativeName>
    <alternativeName>
        <fullName evidence="13 15">tRNA [GM37] methyltransferase</fullName>
    </alternativeName>
</protein>
<dbReference type="InterPro" id="IPR002649">
    <property type="entry name" value="tRNA_m1G_MeTrfase_TrmD"/>
</dbReference>
<dbReference type="SUPFAM" id="SSF75217">
    <property type="entry name" value="alpha/beta knot"/>
    <property type="match status" value="1"/>
</dbReference>
<dbReference type="Proteomes" id="UP000177382">
    <property type="component" value="Unassembled WGS sequence"/>
</dbReference>
<dbReference type="HAMAP" id="MF_00605">
    <property type="entry name" value="TrmD"/>
    <property type="match status" value="1"/>
</dbReference>
<sequence>MQIDILTLFPKMFSGPFDESIIRRAQDKGLVDIKIHDLREYGEGERRSVDDRPYGGGVGMILRVDIIDKALSALVTNHKSPNTKVVLLDATGKKFTQKVAKDLSRIKHLILIAGHYEGVDTRVHEHLVDEIISIGDYVLTGGEIPAMVVTDAVVRLLHGVLEKPEATTSESFSPITNHQSPVTTLEFPQYTRPEVYRGWKVPKVLLSGNHKEIEKWRKSESLKKTKKVRPDLIPDP</sequence>
<comment type="caution">
    <text evidence="19">The sequence shown here is derived from an EMBL/GenBank/DDBJ whole genome shotgun (WGS) entry which is preliminary data.</text>
</comment>
<dbReference type="GO" id="GO:0052906">
    <property type="term" value="F:tRNA (guanine(37)-N1)-methyltransferase activity"/>
    <property type="evidence" value="ECO:0007669"/>
    <property type="project" value="UniProtKB-UniRule"/>
</dbReference>
<dbReference type="Gene3D" id="3.40.1280.10">
    <property type="match status" value="1"/>
</dbReference>
<dbReference type="EMBL" id="MGFX01000003">
    <property type="protein sequence ID" value="OGM15502.1"/>
    <property type="molecule type" value="Genomic_DNA"/>
</dbReference>
<proteinExistence type="inferred from homology"/>
<evidence type="ECO:0000313" key="19">
    <source>
        <dbReference type="EMBL" id="OGM15502.1"/>
    </source>
</evidence>
<feature type="domain" description="tRNA methyltransferase TRMD/TRM10-type" evidence="18">
    <location>
        <begin position="1"/>
        <end position="234"/>
    </location>
</feature>
<comment type="function">
    <text evidence="1 15 17">Specifically methylates guanosine-37 in various tRNAs.</text>
</comment>
<dbReference type="EC" id="2.1.1.228" evidence="5 15"/>
<dbReference type="CDD" id="cd18080">
    <property type="entry name" value="TrmD-like"/>
    <property type="match status" value="1"/>
</dbReference>
<evidence type="ECO:0000256" key="6">
    <source>
        <dbReference type="ARBA" id="ARBA00014679"/>
    </source>
</evidence>
<evidence type="ECO:0000256" key="14">
    <source>
        <dbReference type="ARBA" id="ARBA00047783"/>
    </source>
</evidence>
<evidence type="ECO:0000256" key="8">
    <source>
        <dbReference type="ARBA" id="ARBA00022603"/>
    </source>
</evidence>
<dbReference type="PANTHER" id="PTHR46417:SF1">
    <property type="entry name" value="TRNA (GUANINE-N(1)-)-METHYLTRANSFERASE"/>
    <property type="match status" value="1"/>
</dbReference>
<evidence type="ECO:0000256" key="16">
    <source>
        <dbReference type="PIRSR" id="PIRSR000386-1"/>
    </source>
</evidence>
<keyword evidence="8 15" id="KW-0489">Methyltransferase</keyword>
<evidence type="ECO:0000313" key="20">
    <source>
        <dbReference type="Proteomes" id="UP000177382"/>
    </source>
</evidence>
<dbReference type="PANTHER" id="PTHR46417">
    <property type="entry name" value="TRNA (GUANINE-N(1)-)-METHYLTRANSFERASE"/>
    <property type="match status" value="1"/>
</dbReference>
<keyword evidence="10 15" id="KW-0949">S-adenosyl-L-methionine</keyword>
<dbReference type="AlphaFoldDB" id="A0A1F7XKC0"/>
<dbReference type="PIRSF" id="PIRSF000386">
    <property type="entry name" value="tRNA_mtase"/>
    <property type="match status" value="1"/>
</dbReference>
<dbReference type="FunFam" id="3.40.1280.10:FF:000001">
    <property type="entry name" value="tRNA (guanine-N(1)-)-methyltransferase"/>
    <property type="match status" value="1"/>
</dbReference>
<keyword evidence="11 15" id="KW-0819">tRNA processing</keyword>
<dbReference type="InterPro" id="IPR029026">
    <property type="entry name" value="tRNA_m1G_MTases_N"/>
</dbReference>
<evidence type="ECO:0000256" key="7">
    <source>
        <dbReference type="ARBA" id="ARBA00022490"/>
    </source>
</evidence>
<accession>A0A1F7XKC0</accession>
<evidence type="ECO:0000256" key="17">
    <source>
        <dbReference type="RuleBase" id="RU003464"/>
    </source>
</evidence>
<evidence type="ECO:0000256" key="9">
    <source>
        <dbReference type="ARBA" id="ARBA00022679"/>
    </source>
</evidence>
<evidence type="ECO:0000256" key="4">
    <source>
        <dbReference type="ARBA" id="ARBA00011738"/>
    </source>
</evidence>
<evidence type="ECO:0000256" key="1">
    <source>
        <dbReference type="ARBA" id="ARBA00002634"/>
    </source>
</evidence>
<evidence type="ECO:0000256" key="5">
    <source>
        <dbReference type="ARBA" id="ARBA00012807"/>
    </source>
</evidence>
<dbReference type="STRING" id="1802485.A2V97_02370"/>
<dbReference type="NCBIfam" id="NF000648">
    <property type="entry name" value="PRK00026.1"/>
    <property type="match status" value="1"/>
</dbReference>
<dbReference type="GO" id="GO:0002939">
    <property type="term" value="P:tRNA N1-guanine methylation"/>
    <property type="evidence" value="ECO:0007669"/>
    <property type="project" value="TreeGrafter"/>
</dbReference>
<comment type="similarity">
    <text evidence="3 15 17">Belongs to the RNA methyltransferase TrmD family.</text>
</comment>